<evidence type="ECO:0000313" key="1">
    <source>
        <dbReference type="EMBL" id="CAN81377.1"/>
    </source>
</evidence>
<proteinExistence type="predicted"/>
<dbReference type="EMBL" id="AM468003">
    <property type="protein sequence ID" value="CAN81377.1"/>
    <property type="molecule type" value="Genomic_DNA"/>
</dbReference>
<organism evidence="1">
    <name type="scientific">Vitis vinifera</name>
    <name type="common">Grape</name>
    <dbReference type="NCBI Taxonomy" id="29760"/>
    <lineage>
        <taxon>Eukaryota</taxon>
        <taxon>Viridiplantae</taxon>
        <taxon>Streptophyta</taxon>
        <taxon>Embryophyta</taxon>
        <taxon>Tracheophyta</taxon>
        <taxon>Spermatophyta</taxon>
        <taxon>Magnoliopsida</taxon>
        <taxon>eudicotyledons</taxon>
        <taxon>Gunneridae</taxon>
        <taxon>Pentapetalae</taxon>
        <taxon>rosids</taxon>
        <taxon>Vitales</taxon>
        <taxon>Vitaceae</taxon>
        <taxon>Viteae</taxon>
        <taxon>Vitis</taxon>
    </lineage>
</organism>
<name>A5BQZ6_VITVI</name>
<dbReference type="AlphaFoldDB" id="A5BQZ6"/>
<accession>A5BQZ6</accession>
<reference evidence="1" key="1">
    <citation type="journal article" date="2007" name="PLoS ONE">
        <title>The first genome sequence of an elite grapevine cultivar (Pinot noir Vitis vinifera L.): coping with a highly heterozygous genome.</title>
        <authorList>
            <person name="Velasco R."/>
            <person name="Zharkikh A."/>
            <person name="Troggio M."/>
            <person name="Cartwright D.A."/>
            <person name="Cestaro A."/>
            <person name="Pruss D."/>
            <person name="Pindo M."/>
            <person name="FitzGerald L.M."/>
            <person name="Vezzulli S."/>
            <person name="Reid J."/>
            <person name="Malacarne G."/>
            <person name="Iliev D."/>
            <person name="Coppola G."/>
            <person name="Wardell B."/>
            <person name="Micheletti D."/>
            <person name="Macalma T."/>
            <person name="Facci M."/>
            <person name="Mitchell J.T."/>
            <person name="Perazzolli M."/>
            <person name="Eldredge G."/>
            <person name="Gatto P."/>
            <person name="Oyzerski R."/>
            <person name="Moretto M."/>
            <person name="Gutin N."/>
            <person name="Stefanini M."/>
            <person name="Chen Y."/>
            <person name="Segala C."/>
            <person name="Davenport C."/>
            <person name="Dematte L."/>
            <person name="Mraz A."/>
            <person name="Battilana J."/>
            <person name="Stormo K."/>
            <person name="Costa F."/>
            <person name="Tao Q."/>
            <person name="Si-Ammour A."/>
            <person name="Harkins T."/>
            <person name="Lackey A."/>
            <person name="Perbost C."/>
            <person name="Taillon B."/>
            <person name="Stella A."/>
            <person name="Solovyev V."/>
            <person name="Fawcett J.A."/>
            <person name="Sterck L."/>
            <person name="Vandepoele K."/>
            <person name="Grando S.M."/>
            <person name="Toppo S."/>
            <person name="Moser C."/>
            <person name="Lanchbury J."/>
            <person name="Bogden R."/>
            <person name="Skolnick M."/>
            <person name="Sgaramella V."/>
            <person name="Bhatnagar S.K."/>
            <person name="Fontana P."/>
            <person name="Gutin A."/>
            <person name="Van de Peer Y."/>
            <person name="Salamini F."/>
            <person name="Viola R."/>
        </authorList>
    </citation>
    <scope>NUCLEOTIDE SEQUENCE</scope>
</reference>
<gene>
    <name evidence="1" type="ORF">VITISV_021387</name>
</gene>
<sequence>MSVANIGKLQENTTALCKINSSGKRYQWIRTCLTGEVEMPSSPIRRQASDVKYPEKVERWPDRIPDVRYPEKVDRRPDRILPRVE</sequence>
<protein>
    <submittedName>
        <fullName evidence="1">Uncharacterized protein</fullName>
    </submittedName>
</protein>